<keyword evidence="2" id="KW-1185">Reference proteome</keyword>
<evidence type="ECO:0000313" key="1">
    <source>
        <dbReference type="EMBL" id="APB34889.1"/>
    </source>
</evidence>
<dbReference type="InterPro" id="IPR011013">
    <property type="entry name" value="Gal_mutarotase_sf_dom"/>
</dbReference>
<proteinExistence type="predicted"/>
<dbReference type="PANTHER" id="PTHR11122">
    <property type="entry name" value="APOSPORY-ASSOCIATED PROTEIN C-RELATED"/>
    <property type="match status" value="1"/>
</dbReference>
<reference evidence="1 2" key="1">
    <citation type="submission" date="2016-10" db="EMBL/GenBank/DDBJ databases">
        <title>Description of Gloeomargarita lithophora gen. nov., sp. nov., a thylakoid-bearing basal-branching cyanobacterium with intracellular carbonates, and proposal for Gloeomargaritales ord. nov.</title>
        <authorList>
            <person name="Moreira D."/>
            <person name="Tavera R."/>
            <person name="Benzerara K."/>
            <person name="Skouri-Panet F."/>
            <person name="Couradeau E."/>
            <person name="Gerard E."/>
            <person name="Loussert C."/>
            <person name="Novelo E."/>
            <person name="Zivanovic Y."/>
            <person name="Lopez-Garcia P."/>
        </authorList>
    </citation>
    <scope>NUCLEOTIDE SEQUENCE [LARGE SCALE GENOMIC DNA]</scope>
    <source>
        <strain evidence="1 2">D10</strain>
    </source>
</reference>
<dbReference type="Gene3D" id="2.70.98.10">
    <property type="match status" value="1"/>
</dbReference>
<name>A0A1J0AG24_9CYAN</name>
<dbReference type="PANTHER" id="PTHR11122:SF13">
    <property type="entry name" value="GLUCOSE-6-PHOSPHATE 1-EPIMERASE"/>
    <property type="match status" value="1"/>
</dbReference>
<dbReference type="AlphaFoldDB" id="A0A1J0AG24"/>
<dbReference type="InterPro" id="IPR008183">
    <property type="entry name" value="Aldose_1/G6P_1-epimerase"/>
</dbReference>
<dbReference type="EMBL" id="CP017675">
    <property type="protein sequence ID" value="APB34889.1"/>
    <property type="molecule type" value="Genomic_DNA"/>
</dbReference>
<dbReference type="InterPro" id="IPR014718">
    <property type="entry name" value="GH-type_carb-bd"/>
</dbReference>
<dbReference type="CDD" id="cd09025">
    <property type="entry name" value="Aldose_epim_Slr1438"/>
    <property type="match status" value="1"/>
</dbReference>
<evidence type="ECO:0000313" key="2">
    <source>
        <dbReference type="Proteomes" id="UP000180235"/>
    </source>
</evidence>
<dbReference type="GO" id="GO:0016853">
    <property type="term" value="F:isomerase activity"/>
    <property type="evidence" value="ECO:0007669"/>
    <property type="project" value="InterPro"/>
</dbReference>
<accession>A0A1J0AG24</accession>
<dbReference type="Proteomes" id="UP000180235">
    <property type="component" value="Chromosome"/>
</dbReference>
<dbReference type="RefSeq" id="WP_071455263.1">
    <property type="nucleotide sequence ID" value="NZ_CP017675.1"/>
</dbReference>
<dbReference type="GO" id="GO:0005975">
    <property type="term" value="P:carbohydrate metabolic process"/>
    <property type="evidence" value="ECO:0007669"/>
    <property type="project" value="InterPro"/>
</dbReference>
<dbReference type="SUPFAM" id="SSF74650">
    <property type="entry name" value="Galactose mutarotase-like"/>
    <property type="match status" value="1"/>
</dbReference>
<protein>
    <submittedName>
        <fullName evidence="1">Aldose 1-epimerase</fullName>
    </submittedName>
</protein>
<dbReference type="OrthoDB" id="9795355at2"/>
<dbReference type="STRING" id="1188229.GlitD10_2551"/>
<dbReference type="KEGG" id="glt:GlitD10_2551"/>
<organism evidence="1 2">
    <name type="scientific">Gloeomargarita lithophora Alchichica-D10</name>
    <dbReference type="NCBI Taxonomy" id="1188229"/>
    <lineage>
        <taxon>Bacteria</taxon>
        <taxon>Bacillati</taxon>
        <taxon>Cyanobacteriota</taxon>
        <taxon>Cyanophyceae</taxon>
        <taxon>Gloeomargaritales</taxon>
        <taxon>Gloeomargaritaceae</taxon>
        <taxon>Gloeomargarita</taxon>
    </lineage>
</organism>
<dbReference type="GO" id="GO:0030246">
    <property type="term" value="F:carbohydrate binding"/>
    <property type="evidence" value="ECO:0007669"/>
    <property type="project" value="InterPro"/>
</dbReference>
<gene>
    <name evidence="1" type="ORF">GlitD10_2551</name>
</gene>
<sequence>MFTVQQESRQYETYILADSASQSEAEIVPERGGILTHWRLQGRELLYLDQERFTHPDLTVRGGIPILFPICGNLPGDTYTHNGQAYSLKQHGFARNLPWRMVNQATDGCAALTVELTSDETTYAMYPFAFQVQFTYELAGHTLTIHQKVTNHSPAPMPFSLGFHPYFSIPATAKDQLNINLPGATLWDHQTRTSQPFTGFDFNQPEIDIAFRPLDGQAATVTRGNLTLKLEYDTPFTTLVFWTVQGKDFYCLEPWTAPRYALTQGDDLTQVAPGETFSTWVRFTAEMG</sequence>
<dbReference type="Pfam" id="PF01263">
    <property type="entry name" value="Aldose_epim"/>
    <property type="match status" value="1"/>
</dbReference>